<dbReference type="SMART" id="SM00271">
    <property type="entry name" value="DnaJ"/>
    <property type="match status" value="1"/>
</dbReference>
<dbReference type="EMBL" id="AAZO01000560">
    <property type="status" value="NOT_ANNOTATED_CDS"/>
    <property type="molecule type" value="Genomic_DNA"/>
</dbReference>
<evidence type="ECO:0000313" key="13">
    <source>
        <dbReference type="Proteomes" id="UP000009046"/>
    </source>
</evidence>
<dbReference type="GO" id="GO:0005524">
    <property type="term" value="F:ATP binding"/>
    <property type="evidence" value="ECO:0007669"/>
    <property type="project" value="InterPro"/>
</dbReference>
<dbReference type="eggNOG" id="KOG0431">
    <property type="taxonomic scope" value="Eukaryota"/>
</dbReference>
<dbReference type="HOGENOM" id="CLU_007537_0_0_1"/>
<dbReference type="GO" id="GO:0030136">
    <property type="term" value="C:clathrin-coated vesicle"/>
    <property type="evidence" value="ECO:0007669"/>
    <property type="project" value="UniProtKB-SubCell"/>
</dbReference>
<dbReference type="AlphaFoldDB" id="E0VB01"/>
<proteinExistence type="inferred from homology"/>
<evidence type="ECO:0000256" key="6">
    <source>
        <dbReference type="SAM" id="MobiDB-lite"/>
    </source>
</evidence>
<feature type="compositionally biased region" description="Polar residues" evidence="6">
    <location>
        <begin position="192"/>
        <end position="204"/>
    </location>
</feature>
<dbReference type="SUPFAM" id="SSF52799">
    <property type="entry name" value="(Phosphotyrosine protein) phosphatases II"/>
    <property type="match status" value="1"/>
</dbReference>
<dbReference type="EnsemblMetazoa" id="PHUM047670-RA">
    <property type="protein sequence ID" value="PHUM047670-PA"/>
    <property type="gene ID" value="PHUM047670"/>
</dbReference>
<dbReference type="InterPro" id="IPR001623">
    <property type="entry name" value="DnaJ_domain"/>
</dbReference>
<dbReference type="InterPro" id="IPR011009">
    <property type="entry name" value="Kinase-like_dom_sf"/>
</dbReference>
<feature type="domain" description="Protein kinase" evidence="7">
    <location>
        <begin position="1"/>
        <end position="155"/>
    </location>
</feature>
<comment type="similarity">
    <text evidence="2">Belongs to the protein kinase superfamily. AGC Ser/Thr protein kinase family. PKC subfamily.</text>
</comment>
<dbReference type="PANTHER" id="PTHR22967">
    <property type="entry name" value="SERINE/THREONINE PROTEIN KINASE"/>
    <property type="match status" value="1"/>
</dbReference>
<feature type="compositionally biased region" description="Polar residues" evidence="6">
    <location>
        <begin position="805"/>
        <end position="827"/>
    </location>
</feature>
<evidence type="ECO:0000256" key="4">
    <source>
        <dbReference type="ARBA" id="ARBA00022741"/>
    </source>
</evidence>
<reference evidence="12" key="3">
    <citation type="submission" date="2021-02" db="UniProtKB">
        <authorList>
            <consortium name="EnsemblMetazoa"/>
        </authorList>
    </citation>
    <scope>IDENTIFICATION</scope>
    <source>
        <strain evidence="12">USDA</strain>
    </source>
</reference>
<dbReference type="RefSeq" id="XP_002423295.1">
    <property type="nucleotide sequence ID" value="XM_002423250.1"/>
</dbReference>
<feature type="domain" description="J" evidence="8">
    <location>
        <begin position="925"/>
        <end position="992"/>
    </location>
</feature>
<keyword evidence="11" id="KW-0418">Kinase</keyword>
<evidence type="ECO:0000259" key="10">
    <source>
        <dbReference type="PROSITE" id="PS51182"/>
    </source>
</evidence>
<dbReference type="SUPFAM" id="SSF49562">
    <property type="entry name" value="C2 domain (Calcium/lipid-binding domain, CaLB)"/>
    <property type="match status" value="1"/>
</dbReference>
<sequence length="992" mass="111285">MHSQVPPVIHRDLKIENLLISNDNTIKLCDFGSCTLKVHQPDSLWSAGQHSLLEDDMAKFTTPMYRAPEMIDTWNNYPIGTPCDIWALGCILYTLCFMTHPFSDSAKLKILNANCNIPSGDSKYSPFYDLIRGCLQVNPETRLSVNDLLERLASISECNNFKLTESLNLEAFVVPSDPTKSIKTTKPPAPMTHSTNLSSSQVSESPRHMRSHPVKPESGLFSTIKVARDLFENLKDTSIKLCKRYSSKTITRSDLDISYVTSRIIIMPFPADGIESAYKSNHIDDVKAFLDARYSGGRYTVYNLSGRSYPPMRLGIGRVVECPFGTFKKVPSLHALYNLCLDAIKFLDKNEKNVIVIHCTDGKASSAVFFCALLLFCEIMERFEDALQMFAVKRAPPELQPSEIRYLRYFSQIIKNPSSVHPHTQPVTIVSVILQPVPLFTKLRDGCRPYIDLYQGDEKVKTTRVDYDRMRLFNIAEGKVIIPLNLTVCGDITLSVFHARQNLGGMMSSGKPTGHKICQFQFHTGFIPEEDTSIKFAKNELDDLAGEEQYQQKFTVTVNIFVCDYSQDSRPTPWTAPKKINPVLLFANSLEMEETIESFVLKPSTSRKPENVAPSRPPPPSFVLKNSEFTDNLIQSDKPVPEIKNVDLLGLSLDNENATESSTSSSFNPRFHELSDLFDTKSESKNQSSVKSDVIFDPFGSEKSVSANTLVLTICNNKLKCLIKLFLIIQIRLPQNNLFVNSSGLTRNASTPNLEQKNKDPFADLGNFVSNLNIPTSNSKPVTPINGSPNIQSPIHKLPTQTFGVPQNNPTTKSTPLHNAKSATTENRAPDYSRSHFDSAFTKKQNTEKGGKTSSDVFGDLLGSQGYEFASKKDTGPRTMNELRKEDLVKELDPDRMKIYEWTEGKKGNIRALLCSINSVLWEDCKWKGVDMSQLVSSSDVKKAYRKACLAVHPDKLVGTEYENIAKLIFVELNNAWSDFENDTNQQNLFSN</sequence>
<dbReference type="PROSITE" id="PS51181">
    <property type="entry name" value="PPASE_TENSIN"/>
    <property type="match status" value="1"/>
</dbReference>
<dbReference type="FunFam" id="1.10.287.110:FF:000002">
    <property type="entry name" value="putative tyrosine-protein phosphatase auxilin isoform X2"/>
    <property type="match status" value="1"/>
</dbReference>
<dbReference type="eggNOG" id="KOG1989">
    <property type="taxonomic scope" value="Eukaryota"/>
</dbReference>
<accession>E0VB01</accession>
<evidence type="ECO:0000259" key="8">
    <source>
        <dbReference type="PROSITE" id="PS50076"/>
    </source>
</evidence>
<dbReference type="OrthoDB" id="1717591at2759"/>
<dbReference type="Proteomes" id="UP000009046">
    <property type="component" value="Unassembled WGS sequence"/>
</dbReference>
<dbReference type="Pfam" id="PF00069">
    <property type="entry name" value="Pkinase"/>
    <property type="match status" value="1"/>
</dbReference>
<dbReference type="EC" id="3.1.3.67" evidence="11"/>
<dbReference type="PANTHER" id="PTHR22967:SF105">
    <property type="entry name" value="CYCLIN-G-ASSOCIATED KINASE"/>
    <property type="match status" value="1"/>
</dbReference>
<dbReference type="InterPro" id="IPR008271">
    <property type="entry name" value="Ser/Thr_kinase_AS"/>
</dbReference>
<keyword evidence="13" id="KW-1185">Reference proteome</keyword>
<dbReference type="SMART" id="SM01326">
    <property type="entry name" value="PTEN_C2"/>
    <property type="match status" value="1"/>
</dbReference>
<dbReference type="OMA" id="HYKNTNL"/>
<comment type="subcellular location">
    <subcellularLocation>
        <location evidence="1">Cytoplasmic vesicle</location>
        <location evidence="1">Clathrin-coated vesicle</location>
    </subcellularLocation>
</comment>
<dbReference type="PROSITE" id="PS51182">
    <property type="entry name" value="C2_TENSIN"/>
    <property type="match status" value="1"/>
</dbReference>
<dbReference type="EMBL" id="DS235019">
    <property type="protein sequence ID" value="EEB10557.1"/>
    <property type="molecule type" value="Genomic_DNA"/>
</dbReference>
<feature type="domain" description="C2 tensin-type" evidence="10">
    <location>
        <begin position="424"/>
        <end position="563"/>
    </location>
</feature>
<dbReference type="Gene3D" id="2.60.40.1110">
    <property type="match status" value="1"/>
</dbReference>
<dbReference type="Gene3D" id="1.10.287.110">
    <property type="entry name" value="DnaJ domain"/>
    <property type="match status" value="1"/>
</dbReference>
<evidence type="ECO:0000259" key="9">
    <source>
        <dbReference type="PROSITE" id="PS51181"/>
    </source>
</evidence>
<gene>
    <name evidence="12" type="primary">8232756</name>
    <name evidence="11" type="ORF">Phum_PHUM047670</name>
</gene>
<organism>
    <name type="scientific">Pediculus humanus subsp. corporis</name>
    <name type="common">Body louse</name>
    <dbReference type="NCBI Taxonomy" id="121224"/>
    <lineage>
        <taxon>Eukaryota</taxon>
        <taxon>Metazoa</taxon>
        <taxon>Ecdysozoa</taxon>
        <taxon>Arthropoda</taxon>
        <taxon>Hexapoda</taxon>
        <taxon>Insecta</taxon>
        <taxon>Pterygota</taxon>
        <taxon>Neoptera</taxon>
        <taxon>Paraneoptera</taxon>
        <taxon>Psocodea</taxon>
        <taxon>Troctomorpha</taxon>
        <taxon>Phthiraptera</taxon>
        <taxon>Anoplura</taxon>
        <taxon>Pediculidae</taxon>
        <taxon>Pediculus</taxon>
    </lineage>
</organism>
<dbReference type="InParanoid" id="E0VB01"/>
<evidence type="ECO:0000256" key="2">
    <source>
        <dbReference type="ARBA" id="ARBA00005490"/>
    </source>
</evidence>
<keyword evidence="3" id="KW-0597">Phosphoprotein</keyword>
<dbReference type="PROSITE" id="PS50011">
    <property type="entry name" value="PROTEIN_KINASE_DOM"/>
    <property type="match status" value="1"/>
</dbReference>
<dbReference type="GeneID" id="8232756"/>
<dbReference type="GO" id="GO:0004674">
    <property type="term" value="F:protein serine/threonine kinase activity"/>
    <property type="evidence" value="ECO:0007669"/>
    <property type="project" value="UniProtKB-EC"/>
</dbReference>
<evidence type="ECO:0000256" key="1">
    <source>
        <dbReference type="ARBA" id="ARBA00004132"/>
    </source>
</evidence>
<dbReference type="eggNOG" id="KOG2283">
    <property type="taxonomic scope" value="Eukaryota"/>
</dbReference>
<dbReference type="PROSITE" id="PS00108">
    <property type="entry name" value="PROTEIN_KINASE_ST"/>
    <property type="match status" value="1"/>
</dbReference>
<dbReference type="InterPro" id="IPR029023">
    <property type="entry name" value="Tensin_phosphatase"/>
</dbReference>
<feature type="domain" description="Phosphatase tensin-type" evidence="9">
    <location>
        <begin position="246"/>
        <end position="417"/>
    </location>
</feature>
<dbReference type="InterPro" id="IPR000719">
    <property type="entry name" value="Prot_kinase_dom"/>
</dbReference>
<dbReference type="FunCoup" id="E0VB01">
    <property type="interactions" value="1134"/>
</dbReference>
<evidence type="ECO:0000256" key="5">
    <source>
        <dbReference type="ARBA" id="ARBA00023329"/>
    </source>
</evidence>
<dbReference type="Gene3D" id="1.10.510.10">
    <property type="entry name" value="Transferase(Phosphotransferase) domain 1"/>
    <property type="match status" value="1"/>
</dbReference>
<dbReference type="InterPro" id="IPR029021">
    <property type="entry name" value="Prot-tyrosine_phosphatase-like"/>
</dbReference>
<evidence type="ECO:0000313" key="11">
    <source>
        <dbReference type="EMBL" id="EEB10557.1"/>
    </source>
</evidence>
<dbReference type="InterPro" id="IPR036869">
    <property type="entry name" value="J_dom_sf"/>
</dbReference>
<dbReference type="CDD" id="cd06257">
    <property type="entry name" value="DnaJ"/>
    <property type="match status" value="1"/>
</dbReference>
<reference evidence="11" key="1">
    <citation type="submission" date="2007-04" db="EMBL/GenBank/DDBJ databases">
        <title>Annotation of Pediculus humanus corporis strain USDA.</title>
        <authorList>
            <person name="Kirkness E."/>
            <person name="Hannick L."/>
            <person name="Hass B."/>
            <person name="Bruggner R."/>
            <person name="Lawson D."/>
            <person name="Bidwell S."/>
            <person name="Joardar V."/>
            <person name="Caler E."/>
            <person name="Walenz B."/>
            <person name="Inman J."/>
            <person name="Schobel S."/>
            <person name="Galinsky K."/>
            <person name="Amedeo P."/>
            <person name="Strausberg R."/>
        </authorList>
    </citation>
    <scope>NUCLEOTIDE SEQUENCE</scope>
    <source>
        <strain evidence="11">USDA</strain>
    </source>
</reference>
<dbReference type="Gene3D" id="3.90.190.10">
    <property type="entry name" value="Protein tyrosine phosphatase superfamily"/>
    <property type="match status" value="1"/>
</dbReference>
<dbReference type="CDD" id="cd14511">
    <property type="entry name" value="PTP_auxilin-like"/>
    <property type="match status" value="1"/>
</dbReference>
<dbReference type="InterPro" id="IPR035892">
    <property type="entry name" value="C2_domain_sf"/>
</dbReference>
<feature type="region of interest" description="Disordered" evidence="6">
    <location>
        <begin position="805"/>
        <end position="836"/>
    </location>
</feature>
<evidence type="ECO:0000256" key="3">
    <source>
        <dbReference type="ARBA" id="ARBA00022553"/>
    </source>
</evidence>
<dbReference type="InterPro" id="IPR014020">
    <property type="entry name" value="Tensin_C2-dom"/>
</dbReference>
<dbReference type="SMART" id="SM00220">
    <property type="entry name" value="S_TKc"/>
    <property type="match status" value="1"/>
</dbReference>
<evidence type="ECO:0000313" key="12">
    <source>
        <dbReference type="EnsemblMetazoa" id="PHUM047670-PA"/>
    </source>
</evidence>
<dbReference type="GO" id="GO:0016314">
    <property type="term" value="F:phosphatidylinositol-3,4,5-trisphosphate 3-phosphatase activity"/>
    <property type="evidence" value="ECO:0007669"/>
    <property type="project" value="UniProtKB-EC"/>
</dbReference>
<protein>
    <submittedName>
        <fullName evidence="11 12">Cyclin G-associated kinase, putative</fullName>
        <ecNumber evidence="11">2.7.11.1</ecNumber>
        <ecNumber evidence="11">3.1.3.67</ecNumber>
    </submittedName>
</protein>
<dbReference type="EC" id="2.7.11.1" evidence="11"/>
<name>E0VB01_PEDHC</name>
<dbReference type="Pfam" id="PF10409">
    <property type="entry name" value="PTEN_C2"/>
    <property type="match status" value="1"/>
</dbReference>
<keyword evidence="11" id="KW-0378">Hydrolase</keyword>
<evidence type="ECO:0000259" key="7">
    <source>
        <dbReference type="PROSITE" id="PS50011"/>
    </source>
</evidence>
<dbReference type="GO" id="GO:2000369">
    <property type="term" value="P:regulation of clathrin-dependent endocytosis"/>
    <property type="evidence" value="ECO:0007669"/>
    <property type="project" value="TreeGrafter"/>
</dbReference>
<dbReference type="KEGG" id="phu:Phum_PHUM047670"/>
<dbReference type="SUPFAM" id="SSF56112">
    <property type="entry name" value="Protein kinase-like (PK-like)"/>
    <property type="match status" value="1"/>
</dbReference>
<dbReference type="PROSITE" id="PS50076">
    <property type="entry name" value="DNAJ_2"/>
    <property type="match status" value="1"/>
</dbReference>
<feature type="region of interest" description="Disordered" evidence="6">
    <location>
        <begin position="178"/>
        <end position="214"/>
    </location>
</feature>
<dbReference type="FunFam" id="2.60.40.1110:FF:000001">
    <property type="entry name" value="cyclin-G-associated kinase isoform X2"/>
    <property type="match status" value="1"/>
</dbReference>
<dbReference type="GO" id="GO:0035612">
    <property type="term" value="F:AP-2 adaptor complex binding"/>
    <property type="evidence" value="ECO:0007669"/>
    <property type="project" value="TreeGrafter"/>
</dbReference>
<dbReference type="CTD" id="8232756"/>
<reference evidence="11" key="2">
    <citation type="submission" date="2007-04" db="EMBL/GenBank/DDBJ databases">
        <title>The genome of the human body louse.</title>
        <authorList>
            <consortium name="The Human Body Louse Genome Consortium"/>
            <person name="Kirkness E."/>
            <person name="Walenz B."/>
            <person name="Hass B."/>
            <person name="Bruggner R."/>
            <person name="Strausberg R."/>
        </authorList>
    </citation>
    <scope>NUCLEOTIDE SEQUENCE</scope>
    <source>
        <strain evidence="11">USDA</strain>
    </source>
</reference>
<keyword evidence="5" id="KW-0968">Cytoplasmic vesicle</keyword>
<keyword evidence="11" id="KW-0808">Transferase</keyword>
<dbReference type="VEuPathDB" id="VectorBase:PHUM047670"/>
<dbReference type="STRING" id="121224.E0VB01"/>
<keyword evidence="4" id="KW-0547">Nucleotide-binding</keyword>
<dbReference type="SUPFAM" id="SSF46565">
    <property type="entry name" value="Chaperone J-domain"/>
    <property type="match status" value="1"/>
</dbReference>
<dbReference type="GO" id="GO:0045747">
    <property type="term" value="P:positive regulation of Notch signaling pathway"/>
    <property type="evidence" value="ECO:0007669"/>
    <property type="project" value="TreeGrafter"/>
</dbReference>